<dbReference type="Proteomes" id="UP000245474">
    <property type="component" value="Unassembled WGS sequence"/>
</dbReference>
<comment type="caution">
    <text evidence="3">The sequence shown here is derived from an EMBL/GenBank/DDBJ whole genome shotgun (WGS) entry which is preliminary data.</text>
</comment>
<gene>
    <name evidence="3" type="ORF">DEM34_17915</name>
</gene>
<dbReference type="EMBL" id="QFFI01000047">
    <property type="protein sequence ID" value="PWG61148.1"/>
    <property type="molecule type" value="Genomic_DNA"/>
</dbReference>
<keyword evidence="1" id="KW-0175">Coiled coil</keyword>
<feature type="coiled-coil region" evidence="1">
    <location>
        <begin position="142"/>
        <end position="183"/>
    </location>
</feature>
<protein>
    <submittedName>
        <fullName evidence="3">Uncharacterized protein</fullName>
    </submittedName>
</protein>
<evidence type="ECO:0000313" key="4">
    <source>
        <dbReference type="Proteomes" id="UP000245474"/>
    </source>
</evidence>
<proteinExistence type="predicted"/>
<name>A0A2U2MWA4_9GAMM</name>
<accession>A0A2U2MWA4</accession>
<feature type="region of interest" description="Disordered" evidence="2">
    <location>
        <begin position="25"/>
        <end position="45"/>
    </location>
</feature>
<evidence type="ECO:0000313" key="3">
    <source>
        <dbReference type="EMBL" id="PWG61148.1"/>
    </source>
</evidence>
<reference evidence="3 4" key="1">
    <citation type="submission" date="2018-05" db="EMBL/GenBank/DDBJ databases">
        <title>Spiribacter halobius sp. nov., a moderately halophilic bacterium isolated from marine solar saltern.</title>
        <authorList>
            <person name="Zheng W.-S."/>
            <person name="Lu D.-C."/>
            <person name="Du Z.-J."/>
        </authorList>
    </citation>
    <scope>NUCLEOTIDE SEQUENCE [LARGE SCALE GENOMIC DNA]</scope>
    <source>
        <strain evidence="3 4">E85</strain>
    </source>
</reference>
<organism evidence="3 4">
    <name type="scientific">Sediminicurvatus halobius</name>
    <dbReference type="NCBI Taxonomy" id="2182432"/>
    <lineage>
        <taxon>Bacteria</taxon>
        <taxon>Pseudomonadati</taxon>
        <taxon>Pseudomonadota</taxon>
        <taxon>Gammaproteobacteria</taxon>
        <taxon>Chromatiales</taxon>
        <taxon>Ectothiorhodospiraceae</taxon>
        <taxon>Sediminicurvatus</taxon>
    </lineage>
</organism>
<evidence type="ECO:0000256" key="1">
    <source>
        <dbReference type="SAM" id="Coils"/>
    </source>
</evidence>
<sequence length="189" mass="20227">MRRGLIPAALAGVLLAGCQNLPIELPEGADGREPDAEAPAPRPRPQPVALDLLAFYARSDGLGPEALRERAEALEPRASAPGCSEARLRSAILRLRLPPEQAGDIERRLAPCTGGSVEPARAHLAGLLGDLLDARRSGASTAAELRQRLSEAESRVEALGAENERLREQLEGLKAIERSIQERDRSQGN</sequence>
<dbReference type="PROSITE" id="PS51257">
    <property type="entry name" value="PROKAR_LIPOPROTEIN"/>
    <property type="match status" value="1"/>
</dbReference>
<evidence type="ECO:0000256" key="2">
    <source>
        <dbReference type="SAM" id="MobiDB-lite"/>
    </source>
</evidence>
<dbReference type="RefSeq" id="WP_109680197.1">
    <property type="nucleotide sequence ID" value="NZ_CP086615.1"/>
</dbReference>
<keyword evidence="4" id="KW-1185">Reference proteome</keyword>
<dbReference type="AlphaFoldDB" id="A0A2U2MWA4"/>